<proteinExistence type="predicted"/>
<evidence type="ECO:0000313" key="3">
    <source>
        <dbReference type="Proteomes" id="UP001341840"/>
    </source>
</evidence>
<feature type="compositionally biased region" description="Polar residues" evidence="1">
    <location>
        <begin position="153"/>
        <end position="176"/>
    </location>
</feature>
<protein>
    <submittedName>
        <fullName evidence="2">Uncharacterized protein</fullName>
    </submittedName>
</protein>
<keyword evidence="3" id="KW-1185">Reference proteome</keyword>
<dbReference type="Proteomes" id="UP001341840">
    <property type="component" value="Unassembled WGS sequence"/>
</dbReference>
<gene>
    <name evidence="2" type="ORF">PIB30_085121</name>
</gene>
<reference evidence="2 3" key="1">
    <citation type="journal article" date="2023" name="Plants (Basel)">
        <title>Bridging the Gap: Combining Genomics and Transcriptomics Approaches to Understand Stylosanthes scabra, an Orphan Legume from the Brazilian Caatinga.</title>
        <authorList>
            <person name="Ferreira-Neto J.R.C."/>
            <person name="da Silva M.D."/>
            <person name="Binneck E."/>
            <person name="de Melo N.F."/>
            <person name="da Silva R.H."/>
            <person name="de Melo A.L.T.M."/>
            <person name="Pandolfi V."/>
            <person name="Bustamante F.O."/>
            <person name="Brasileiro-Vidal A.C."/>
            <person name="Benko-Iseppon A.M."/>
        </authorList>
    </citation>
    <scope>NUCLEOTIDE SEQUENCE [LARGE SCALE GENOMIC DNA]</scope>
    <source>
        <tissue evidence="2">Leaves</tissue>
    </source>
</reference>
<sequence>MVRLRVRDGAEETAAMVRRLVGGLIALRNSELEGETVAVSEADGRRRVIVEAEAKSSFVNLVRKPVGLLSTKKTAHYNPGTRDAANLLIRYTPTSVSDPNHQKSPKANNKNQAEVNSLSNNEQYPASEVVFTYDVDRLTTAITAFTRTLENQTSTNLHGSTQTTTPMNSPNSTRRSLNPDIDNLHIKKEYNPKIST</sequence>
<name>A0ABU6YRR2_9FABA</name>
<evidence type="ECO:0000313" key="2">
    <source>
        <dbReference type="EMBL" id="MED6212611.1"/>
    </source>
</evidence>
<organism evidence="2 3">
    <name type="scientific">Stylosanthes scabra</name>
    <dbReference type="NCBI Taxonomy" id="79078"/>
    <lineage>
        <taxon>Eukaryota</taxon>
        <taxon>Viridiplantae</taxon>
        <taxon>Streptophyta</taxon>
        <taxon>Embryophyta</taxon>
        <taxon>Tracheophyta</taxon>
        <taxon>Spermatophyta</taxon>
        <taxon>Magnoliopsida</taxon>
        <taxon>eudicotyledons</taxon>
        <taxon>Gunneridae</taxon>
        <taxon>Pentapetalae</taxon>
        <taxon>rosids</taxon>
        <taxon>fabids</taxon>
        <taxon>Fabales</taxon>
        <taxon>Fabaceae</taxon>
        <taxon>Papilionoideae</taxon>
        <taxon>50 kb inversion clade</taxon>
        <taxon>dalbergioids sensu lato</taxon>
        <taxon>Dalbergieae</taxon>
        <taxon>Pterocarpus clade</taxon>
        <taxon>Stylosanthes</taxon>
    </lineage>
</organism>
<accession>A0ABU6YRR2</accession>
<feature type="compositionally biased region" description="Polar residues" evidence="1">
    <location>
        <begin position="105"/>
        <end position="121"/>
    </location>
</feature>
<feature type="region of interest" description="Disordered" evidence="1">
    <location>
        <begin position="94"/>
        <end position="121"/>
    </location>
</feature>
<evidence type="ECO:0000256" key="1">
    <source>
        <dbReference type="SAM" id="MobiDB-lite"/>
    </source>
</evidence>
<comment type="caution">
    <text evidence="2">The sequence shown here is derived from an EMBL/GenBank/DDBJ whole genome shotgun (WGS) entry which is preliminary data.</text>
</comment>
<dbReference type="EMBL" id="JASCZI010243061">
    <property type="protein sequence ID" value="MED6212611.1"/>
    <property type="molecule type" value="Genomic_DNA"/>
</dbReference>
<feature type="region of interest" description="Disordered" evidence="1">
    <location>
        <begin position="153"/>
        <end position="179"/>
    </location>
</feature>